<reference evidence="2 3" key="1">
    <citation type="submission" date="2017-10" db="EMBL/GenBank/DDBJ databases">
        <title>Sedimentibacterium mangrovi gen. nov., sp. nov., a novel member of family Phyllobacteriacea isolated from mangrove sediment.</title>
        <authorList>
            <person name="Liao H."/>
            <person name="Tian Y."/>
        </authorList>
    </citation>
    <scope>NUCLEOTIDE SEQUENCE [LARGE SCALE GENOMIC DNA]</scope>
    <source>
        <strain evidence="2 3">X9-2-2</strain>
    </source>
</reference>
<evidence type="ECO:0000256" key="1">
    <source>
        <dbReference type="SAM" id="Phobius"/>
    </source>
</evidence>
<comment type="caution">
    <text evidence="2">The sequence shown here is derived from an EMBL/GenBank/DDBJ whole genome shotgun (WGS) entry which is preliminary data.</text>
</comment>
<keyword evidence="3" id="KW-1185">Reference proteome</keyword>
<accession>A0A2G1QPX4</accession>
<feature type="transmembrane region" description="Helical" evidence="1">
    <location>
        <begin position="21"/>
        <end position="39"/>
    </location>
</feature>
<keyword evidence="1" id="KW-1133">Transmembrane helix</keyword>
<feature type="transmembrane region" description="Helical" evidence="1">
    <location>
        <begin position="88"/>
        <end position="109"/>
    </location>
</feature>
<gene>
    <name evidence="2" type="ORF">CSC94_07325</name>
</gene>
<feature type="transmembrane region" description="Helical" evidence="1">
    <location>
        <begin position="51"/>
        <end position="76"/>
    </location>
</feature>
<name>A0A2G1QPX4_9HYPH</name>
<dbReference type="AlphaFoldDB" id="A0A2G1QPX4"/>
<protein>
    <submittedName>
        <fullName evidence="2">Uncharacterized protein</fullName>
    </submittedName>
</protein>
<organism evidence="2 3">
    <name type="scientific">Zhengella mangrovi</name>
    <dbReference type="NCBI Taxonomy" id="1982044"/>
    <lineage>
        <taxon>Bacteria</taxon>
        <taxon>Pseudomonadati</taxon>
        <taxon>Pseudomonadota</taxon>
        <taxon>Alphaproteobacteria</taxon>
        <taxon>Hyphomicrobiales</taxon>
        <taxon>Notoacmeibacteraceae</taxon>
        <taxon>Zhengella</taxon>
    </lineage>
</organism>
<dbReference type="EMBL" id="PDVP01000003">
    <property type="protein sequence ID" value="PHP67510.1"/>
    <property type="molecule type" value="Genomic_DNA"/>
</dbReference>
<evidence type="ECO:0000313" key="3">
    <source>
        <dbReference type="Proteomes" id="UP000221168"/>
    </source>
</evidence>
<proteinExistence type="predicted"/>
<dbReference type="Proteomes" id="UP000221168">
    <property type="component" value="Unassembled WGS sequence"/>
</dbReference>
<dbReference type="RefSeq" id="WP_099305458.1">
    <property type="nucleotide sequence ID" value="NZ_PDVP01000003.1"/>
</dbReference>
<keyword evidence="1" id="KW-0812">Transmembrane</keyword>
<keyword evidence="1" id="KW-0472">Membrane</keyword>
<sequence>MTNQKNSAFEYAKKISDYFAMALRVGIGAGAAFGLWELAGHGGDTRLQNEVAAVVIGVCTAYLALVFIVSVFYDLRGIDFHAARRRDIWVDVVAPLVALCLLVSLVYFARTSTQMMM</sequence>
<evidence type="ECO:0000313" key="2">
    <source>
        <dbReference type="EMBL" id="PHP67510.1"/>
    </source>
</evidence>